<dbReference type="InterPro" id="IPR036259">
    <property type="entry name" value="MFS_trans_sf"/>
</dbReference>
<dbReference type="PANTHER" id="PTHR23506:SF23">
    <property type="entry name" value="GH10249P"/>
    <property type="match status" value="1"/>
</dbReference>
<evidence type="ECO:0000256" key="4">
    <source>
        <dbReference type="ARBA" id="ARBA00022989"/>
    </source>
</evidence>
<comment type="caution">
    <text evidence="8">The sequence shown here is derived from an EMBL/GenBank/DDBJ whole genome shotgun (WGS) entry which is preliminary data.</text>
</comment>
<comment type="subcellular location">
    <subcellularLocation>
        <location evidence="1">Membrane</location>
        <topology evidence="1">Multi-pass membrane protein</topology>
    </subcellularLocation>
</comment>
<evidence type="ECO:0000256" key="2">
    <source>
        <dbReference type="ARBA" id="ARBA00022448"/>
    </source>
</evidence>
<organism evidence="8 9">
    <name type="scientific">Alectoria fallacina</name>
    <dbReference type="NCBI Taxonomy" id="1903189"/>
    <lineage>
        <taxon>Eukaryota</taxon>
        <taxon>Fungi</taxon>
        <taxon>Dikarya</taxon>
        <taxon>Ascomycota</taxon>
        <taxon>Pezizomycotina</taxon>
        <taxon>Lecanoromycetes</taxon>
        <taxon>OSLEUM clade</taxon>
        <taxon>Lecanoromycetidae</taxon>
        <taxon>Lecanorales</taxon>
        <taxon>Lecanorineae</taxon>
        <taxon>Parmeliaceae</taxon>
        <taxon>Alectoria</taxon>
    </lineage>
</organism>
<dbReference type="InterPro" id="IPR011701">
    <property type="entry name" value="MFS"/>
</dbReference>
<dbReference type="PANTHER" id="PTHR23506">
    <property type="entry name" value="GH10249P"/>
    <property type="match status" value="1"/>
</dbReference>
<feature type="domain" description="Major facilitator superfamily (MFS) profile" evidence="7">
    <location>
        <begin position="33"/>
        <end position="180"/>
    </location>
</feature>
<reference evidence="8" key="1">
    <citation type="submission" date="2021-03" db="EMBL/GenBank/DDBJ databases">
        <authorList>
            <person name="Tagirdzhanova G."/>
        </authorList>
    </citation>
    <scope>NUCLEOTIDE SEQUENCE</scope>
</reference>
<proteinExistence type="predicted"/>
<evidence type="ECO:0000259" key="7">
    <source>
        <dbReference type="PROSITE" id="PS50850"/>
    </source>
</evidence>
<evidence type="ECO:0000313" key="9">
    <source>
        <dbReference type="Proteomes" id="UP000664203"/>
    </source>
</evidence>
<keyword evidence="4 6" id="KW-1133">Transmembrane helix</keyword>
<keyword evidence="2" id="KW-0813">Transport</keyword>
<feature type="transmembrane region" description="Helical" evidence="6">
    <location>
        <begin position="104"/>
        <end position="124"/>
    </location>
</feature>
<evidence type="ECO:0000313" key="8">
    <source>
        <dbReference type="EMBL" id="CAF9918055.1"/>
    </source>
</evidence>
<dbReference type="AlphaFoldDB" id="A0A8H3IER3"/>
<feature type="transmembrane region" description="Helical" evidence="6">
    <location>
        <begin position="72"/>
        <end position="92"/>
    </location>
</feature>
<dbReference type="InterPro" id="IPR050930">
    <property type="entry name" value="MFS_Vesicular_Transporter"/>
</dbReference>
<protein>
    <recommendedName>
        <fullName evidence="7">Major facilitator superfamily (MFS) profile domain-containing protein</fullName>
    </recommendedName>
</protein>
<evidence type="ECO:0000256" key="3">
    <source>
        <dbReference type="ARBA" id="ARBA00022692"/>
    </source>
</evidence>
<accession>A0A8H3IER3</accession>
<feature type="transmembrane region" description="Helical" evidence="6">
    <location>
        <begin position="32"/>
        <end position="52"/>
    </location>
</feature>
<dbReference type="Pfam" id="PF07690">
    <property type="entry name" value="MFS_1"/>
    <property type="match status" value="1"/>
</dbReference>
<name>A0A8H3IER3_9LECA</name>
<keyword evidence="5 6" id="KW-0472">Membrane</keyword>
<keyword evidence="9" id="KW-1185">Reference proteome</keyword>
<sequence>MASTTRMLLSSLRDWYTSKPPAWLHIRSSTRFICFTAFIATFTDGFLYGSIVPVLPFSLIDRSDVSEDDVQMWLSIFLMTFGLTMTIGAPIAGWAANGVSSRKVPFLAGLGVAFVATLLFYLGHAPWVLVIARAFQGLSAPLINTTALALVADSVDRDRIGSWYDSEHEDIETGSGIDIL</sequence>
<dbReference type="Proteomes" id="UP000664203">
    <property type="component" value="Unassembled WGS sequence"/>
</dbReference>
<dbReference type="OrthoDB" id="5086884at2759"/>
<evidence type="ECO:0000256" key="5">
    <source>
        <dbReference type="ARBA" id="ARBA00023136"/>
    </source>
</evidence>
<dbReference type="EMBL" id="CAJPDR010000107">
    <property type="protein sequence ID" value="CAF9918055.1"/>
    <property type="molecule type" value="Genomic_DNA"/>
</dbReference>
<evidence type="ECO:0000256" key="6">
    <source>
        <dbReference type="SAM" id="Phobius"/>
    </source>
</evidence>
<dbReference type="GO" id="GO:0022857">
    <property type="term" value="F:transmembrane transporter activity"/>
    <property type="evidence" value="ECO:0007669"/>
    <property type="project" value="InterPro"/>
</dbReference>
<dbReference type="SUPFAM" id="SSF103473">
    <property type="entry name" value="MFS general substrate transporter"/>
    <property type="match status" value="1"/>
</dbReference>
<dbReference type="Gene3D" id="1.20.1250.20">
    <property type="entry name" value="MFS general substrate transporter like domains"/>
    <property type="match status" value="1"/>
</dbReference>
<dbReference type="GO" id="GO:0016020">
    <property type="term" value="C:membrane"/>
    <property type="evidence" value="ECO:0007669"/>
    <property type="project" value="UniProtKB-SubCell"/>
</dbReference>
<keyword evidence="3 6" id="KW-0812">Transmembrane</keyword>
<gene>
    <name evidence="8" type="ORF">ALECFALPRED_000509</name>
</gene>
<evidence type="ECO:0000256" key="1">
    <source>
        <dbReference type="ARBA" id="ARBA00004141"/>
    </source>
</evidence>
<dbReference type="PROSITE" id="PS50850">
    <property type="entry name" value="MFS"/>
    <property type="match status" value="1"/>
</dbReference>
<dbReference type="InterPro" id="IPR020846">
    <property type="entry name" value="MFS_dom"/>
</dbReference>